<name>A0ABR2K343_9EUKA</name>
<feature type="region of interest" description="Disordered" evidence="1">
    <location>
        <begin position="1657"/>
        <end position="1694"/>
    </location>
</feature>
<dbReference type="Proteomes" id="UP001470230">
    <property type="component" value="Unassembled WGS sequence"/>
</dbReference>
<evidence type="ECO:0000256" key="1">
    <source>
        <dbReference type="SAM" id="MobiDB-lite"/>
    </source>
</evidence>
<evidence type="ECO:0000313" key="3">
    <source>
        <dbReference type="EMBL" id="KAK8885298.1"/>
    </source>
</evidence>
<organism evidence="3 4">
    <name type="scientific">Tritrichomonas musculus</name>
    <dbReference type="NCBI Taxonomy" id="1915356"/>
    <lineage>
        <taxon>Eukaryota</taxon>
        <taxon>Metamonada</taxon>
        <taxon>Parabasalia</taxon>
        <taxon>Tritrichomonadida</taxon>
        <taxon>Tritrichomonadidae</taxon>
        <taxon>Tritrichomonas</taxon>
    </lineage>
</organism>
<evidence type="ECO:0000313" key="4">
    <source>
        <dbReference type="Proteomes" id="UP001470230"/>
    </source>
</evidence>
<sequence length="1694" mass="196438">MLLIYFAIFVQSLIPEQFRALAEKALHNSTFKVPKKLREETKYPGYYEFGSAHFTLHKILSSSQTNDIKGYAIENNYAAIVKRKKFSIEDGFALIDISTQEFYSMEKVVASDDKINIYKVTPIDMFYVFSDIEYKTRTPKISYSQNFHWNEDFNRPRLRSFRYCSAGAGAYFKASAHARVRFRSIKKAEINVDVSLIGKIGAEVIVERGDHIKYENIKIFDDMDIPIPGLGFSFRFLGLKFEFGLFLTFGGALKDFERNLRVDIDYFKGYQFTAKRYICIKRHGTSDSGWQTDFSPIPSGNMVEGFSQYLESNYIKGTIQLNQGIKLKAVVASIISTELSFGILESFQFDFGFNPLACPFPYLYGRFELPFKSYYSFSGITIGIKLFGKRLKCRLLKPKYKEHFLFHLIKTRKYCLFDYRNNYDYAITEEEGGDDDDDQFINETSNRIISLEAKDLKNHNQTKSLISFQLELSEFNSSTQNQLALFQRRGTPFEDITTKNSTFETTIVEAGQNRLTSMISFYFWYYTGTNTVKRSNDYSFLLKEYLRKDDDFVFLTTYNDKKTESVSINLRLKYCENLSLNEMYVPSLKYGVFESNIQFGEKLCVLVKDLDVNSTDHVDEDAIFTTDGTLSEYFNEHGVYTYEDEFFLIQMISITLPSSPDSGTSVNYEICAEWGYNYERKSLLISNFSQSFREGINNIEDSFRPKIRITKEMRLFIFISYICNYNIITLKQPITYSEVQQIANSQTQTVIKTEPKINIQCECLIQRFTPIVKVNCSQPNSTHRVITNVYTLKSEKASKNKPITIQFKDQQLYGVFQLKKIHPKVKWVIINMPLMQPICNYTMIASEYYQIPFDKDVIFIPFRRQNTSIEKVTINHVIQGNFIDEKTLYFSSKYYEVDFAQTPVAIAFIQTIKGQYSVTDVNGTIQTLIDFGDQSYSILALECKEDQKIIIAPSLIIIDDEHPLTEKTIPDFPKWDSVIYHVWCERADDILLHDKTTGLTTENNTEKEGLFFKLAVIPGHVYDFIPICTKNLSQPLCYFKQTFSNPDGFAIFKYPVKNGITILDTNLTDLFEQEDRQGLIEEAIKTDKPFYYMTSFAEPVDLVRTYRSKLDLELRVINVEGKYKKFCIVDQDGFTVPVSRKYYTDDYLYFMNEFGIHSTDEQYLDFVSGDEDSCIYATYTESNYSDYNATDFNDTDFNYTDFNDTDFNDTDYNYTDFNYTDYNNTDYNDTDYNDTDFNDTDYNEEAKDMNNLNLNRLQITKKLLSNDEDESLINPSIKICDLAKSIKVSYYKDITHLIPPATFNYSVYTTPKNFEDEWANDLSILTYEIEEYFIRANQRIKEARSNTLFVLYLPYNEITYNISLKENEFISAKENLTIHYTGGNLNCILSDDKHTTIDIGRMNEINLNILGGGTLEIKSINQSTIKINGQLNLNSTRIIRVDNLVKSVEIGTVNVVNYTELYIVNDANEHIDVKINNLTLHEHSKANLTDLEITDTIKIKQTATAFFDESVTIKESQLLIEMIAYQNDLIPMIKGALLEPPKTIYMNRVSQDGPKQDDEYMIFDGQFNCQTWIDRIVFNNSRFNTARCTNNSNRETVKILSKKDTRAFVSFIKHPPVIKLDHYVDPYFIAIIVFLVIDLGLLIVLVASIIHRKHKSRFNHSDSGDPEENDHSNISNNRNKNTQPIYDPLVTTGF</sequence>
<keyword evidence="2" id="KW-0812">Transmembrane</keyword>
<comment type="caution">
    <text evidence="3">The sequence shown here is derived from an EMBL/GenBank/DDBJ whole genome shotgun (WGS) entry which is preliminary data.</text>
</comment>
<reference evidence="3 4" key="1">
    <citation type="submission" date="2024-04" db="EMBL/GenBank/DDBJ databases">
        <title>Tritrichomonas musculus Genome.</title>
        <authorList>
            <person name="Alves-Ferreira E."/>
            <person name="Grigg M."/>
            <person name="Lorenzi H."/>
            <person name="Galac M."/>
        </authorList>
    </citation>
    <scope>NUCLEOTIDE SEQUENCE [LARGE SCALE GENOMIC DNA]</scope>
    <source>
        <strain evidence="3 4">EAF2021</strain>
    </source>
</reference>
<keyword evidence="4" id="KW-1185">Reference proteome</keyword>
<keyword evidence="2" id="KW-0472">Membrane</keyword>
<dbReference type="SUPFAM" id="SSF141571">
    <property type="entry name" value="Pentapeptide repeat-like"/>
    <property type="match status" value="1"/>
</dbReference>
<feature type="transmembrane region" description="Helical" evidence="2">
    <location>
        <begin position="1627"/>
        <end position="1650"/>
    </location>
</feature>
<accession>A0ABR2K343</accession>
<gene>
    <name evidence="3" type="ORF">M9Y10_040744</name>
</gene>
<keyword evidence="2" id="KW-1133">Transmembrane helix</keyword>
<proteinExistence type="predicted"/>
<dbReference type="EMBL" id="JAPFFF010000007">
    <property type="protein sequence ID" value="KAK8885298.1"/>
    <property type="molecule type" value="Genomic_DNA"/>
</dbReference>
<evidence type="ECO:0000256" key="2">
    <source>
        <dbReference type="SAM" id="Phobius"/>
    </source>
</evidence>
<dbReference type="Gene3D" id="2.160.20.80">
    <property type="entry name" value="E3 ubiquitin-protein ligase SopA"/>
    <property type="match status" value="1"/>
</dbReference>
<protein>
    <submittedName>
        <fullName evidence="3">Uncharacterized protein</fullName>
    </submittedName>
</protein>
<feature type="compositionally biased region" description="Polar residues" evidence="1">
    <location>
        <begin position="1672"/>
        <end position="1684"/>
    </location>
</feature>